<sequence>MSHIYNSYLLIQGSLLKWDHFLSLSRSVETKPLQAQLDKLLCHCVLAGDAHLLLVDVCQEDTLGFVGGFIQRVLPIFSLHQPITQDMVIYMA</sequence>
<protein>
    <submittedName>
        <fullName evidence="1">Uncharacterized protein</fullName>
    </submittedName>
</protein>
<keyword evidence="2" id="KW-1185">Reference proteome</keyword>
<evidence type="ECO:0000313" key="2">
    <source>
        <dbReference type="Proteomes" id="UP001209878"/>
    </source>
</evidence>
<evidence type="ECO:0000313" key="1">
    <source>
        <dbReference type="EMBL" id="KAK2181184.1"/>
    </source>
</evidence>
<dbReference type="Proteomes" id="UP001209878">
    <property type="component" value="Unassembled WGS sequence"/>
</dbReference>
<dbReference type="EMBL" id="JAODUO010000407">
    <property type="protein sequence ID" value="KAK2181184.1"/>
    <property type="molecule type" value="Genomic_DNA"/>
</dbReference>
<proteinExistence type="predicted"/>
<accession>A0AAD9L176</accession>
<comment type="caution">
    <text evidence="1">The sequence shown here is derived from an EMBL/GenBank/DDBJ whole genome shotgun (WGS) entry which is preliminary data.</text>
</comment>
<name>A0AAD9L176_RIDPI</name>
<reference evidence="1" key="1">
    <citation type="journal article" date="2023" name="Mol. Biol. Evol.">
        <title>Third-Generation Sequencing Reveals the Adaptive Role of the Epigenome in Three Deep-Sea Polychaetes.</title>
        <authorList>
            <person name="Perez M."/>
            <person name="Aroh O."/>
            <person name="Sun Y."/>
            <person name="Lan Y."/>
            <person name="Juniper S.K."/>
            <person name="Young C.R."/>
            <person name="Angers B."/>
            <person name="Qian P.Y."/>
        </authorList>
    </citation>
    <scope>NUCLEOTIDE SEQUENCE</scope>
    <source>
        <strain evidence="1">R07B-5</strain>
    </source>
</reference>
<gene>
    <name evidence="1" type="ORF">NP493_407g02029</name>
</gene>
<dbReference type="AlphaFoldDB" id="A0AAD9L176"/>
<organism evidence="1 2">
    <name type="scientific">Ridgeia piscesae</name>
    <name type="common">Tubeworm</name>
    <dbReference type="NCBI Taxonomy" id="27915"/>
    <lineage>
        <taxon>Eukaryota</taxon>
        <taxon>Metazoa</taxon>
        <taxon>Spiralia</taxon>
        <taxon>Lophotrochozoa</taxon>
        <taxon>Annelida</taxon>
        <taxon>Polychaeta</taxon>
        <taxon>Sedentaria</taxon>
        <taxon>Canalipalpata</taxon>
        <taxon>Sabellida</taxon>
        <taxon>Siboglinidae</taxon>
        <taxon>Ridgeia</taxon>
    </lineage>
</organism>